<sequence length="279" mass="30520">MMRRDFLVGVIFAAATVGWSGFQGGTLSAQEPTETASTTEANSKIQIEPGEQTENFFAIPKPAEGRPDRLPYLLYTPEDYDPGQRVPLLLFLHGLGESGDGNFQQIAVHGPPKRVGKEGKELPFVIVSPQSPMPGRDRKEVVESWKADELMALLDHVEGQLSIDTRRVYVTGLSMGGFGTWRLTATHPERFAAAIPICGGGKTEWADELAKTPIWVFHGGQDSVVALSGSEEMVTAIQRAGGDVKLTIYPDAGHDSWTATYANPEVYAWLLRHQLEQSN</sequence>
<dbReference type="InterPro" id="IPR029058">
    <property type="entry name" value="AB_hydrolase_fold"/>
</dbReference>
<evidence type="ECO:0000313" key="4">
    <source>
        <dbReference type="Proteomes" id="UP000036367"/>
    </source>
</evidence>
<dbReference type="Gene3D" id="3.40.50.1820">
    <property type="entry name" value="alpha/beta hydrolase"/>
    <property type="match status" value="1"/>
</dbReference>
<reference evidence="3" key="1">
    <citation type="submission" date="2015-05" db="EMBL/GenBank/DDBJ databases">
        <title>Permanent draft genome of Rhodopirellula islandicus K833.</title>
        <authorList>
            <person name="Kizina J."/>
            <person name="Richter M."/>
            <person name="Glockner F.O."/>
            <person name="Harder J."/>
        </authorList>
    </citation>
    <scope>NUCLEOTIDE SEQUENCE [LARGE SCALE GENOMIC DNA]</scope>
    <source>
        <strain evidence="3">K833</strain>
    </source>
</reference>
<dbReference type="InterPro" id="IPR002925">
    <property type="entry name" value="Dienelactn_hydro"/>
</dbReference>
<dbReference type="InterPro" id="IPR050955">
    <property type="entry name" value="Plant_Biomass_Hydrol_Est"/>
</dbReference>
<dbReference type="EMBL" id="LECT01000046">
    <property type="protein sequence ID" value="KLU02065.1"/>
    <property type="molecule type" value="Genomic_DNA"/>
</dbReference>
<gene>
    <name evidence="3" type="ORF">RISK_005891</name>
</gene>
<dbReference type="PANTHER" id="PTHR43037:SF1">
    <property type="entry name" value="BLL1128 PROTEIN"/>
    <property type="match status" value="1"/>
</dbReference>
<evidence type="ECO:0000313" key="3">
    <source>
        <dbReference type="EMBL" id="KLU02065.1"/>
    </source>
</evidence>
<name>A0A0J1B5G6_RHOIS</name>
<dbReference type="STRING" id="595434.RISK_005891"/>
<dbReference type="SUPFAM" id="SSF53474">
    <property type="entry name" value="alpha/beta-Hydrolases"/>
    <property type="match status" value="1"/>
</dbReference>
<dbReference type="Pfam" id="PF01738">
    <property type="entry name" value="DLH"/>
    <property type="match status" value="1"/>
</dbReference>
<dbReference type="GO" id="GO:0016787">
    <property type="term" value="F:hydrolase activity"/>
    <property type="evidence" value="ECO:0007669"/>
    <property type="project" value="InterPro"/>
</dbReference>
<organism evidence="3 4">
    <name type="scientific">Rhodopirellula islandica</name>
    <dbReference type="NCBI Taxonomy" id="595434"/>
    <lineage>
        <taxon>Bacteria</taxon>
        <taxon>Pseudomonadati</taxon>
        <taxon>Planctomycetota</taxon>
        <taxon>Planctomycetia</taxon>
        <taxon>Pirellulales</taxon>
        <taxon>Pirellulaceae</taxon>
        <taxon>Rhodopirellula</taxon>
    </lineage>
</organism>
<dbReference type="PATRIC" id="fig|595434.4.peg.5593"/>
<dbReference type="PANTHER" id="PTHR43037">
    <property type="entry name" value="UNNAMED PRODUCT-RELATED"/>
    <property type="match status" value="1"/>
</dbReference>
<protein>
    <submittedName>
        <fullName evidence="3">Amino-acid metabolism</fullName>
    </submittedName>
</protein>
<evidence type="ECO:0000259" key="2">
    <source>
        <dbReference type="Pfam" id="PF01738"/>
    </source>
</evidence>
<keyword evidence="1" id="KW-0732">Signal</keyword>
<feature type="domain" description="Dienelactone hydrolase" evidence="2">
    <location>
        <begin position="147"/>
        <end position="254"/>
    </location>
</feature>
<dbReference type="Proteomes" id="UP000036367">
    <property type="component" value="Unassembled WGS sequence"/>
</dbReference>
<evidence type="ECO:0000256" key="1">
    <source>
        <dbReference type="ARBA" id="ARBA00022729"/>
    </source>
</evidence>
<comment type="caution">
    <text evidence="3">The sequence shown here is derived from an EMBL/GenBank/DDBJ whole genome shotgun (WGS) entry which is preliminary data.</text>
</comment>
<proteinExistence type="predicted"/>
<keyword evidence="4" id="KW-1185">Reference proteome</keyword>
<dbReference type="AlphaFoldDB" id="A0A0J1B5G6"/>
<accession>A0A0J1B5G6</accession>